<evidence type="ECO:0000313" key="1">
    <source>
        <dbReference type="EMBL" id="JAD49820.1"/>
    </source>
</evidence>
<sequence>MAAIERAPLIS</sequence>
<reference evidence="1" key="2">
    <citation type="journal article" date="2015" name="Data Brief">
        <title>Shoot transcriptome of the giant reed, Arundo donax.</title>
        <authorList>
            <person name="Barrero R.A."/>
            <person name="Guerrero F.D."/>
            <person name="Moolhuijzen P."/>
            <person name="Goolsby J.A."/>
            <person name="Tidwell J."/>
            <person name="Bellgard S.E."/>
            <person name="Bellgard M.I."/>
        </authorList>
    </citation>
    <scope>NUCLEOTIDE SEQUENCE</scope>
    <source>
        <tissue evidence="1">Shoot tissue taken approximately 20 cm above the soil surface</tissue>
    </source>
</reference>
<protein>
    <submittedName>
        <fullName evidence="1">Uncharacterized protein</fullName>
    </submittedName>
</protein>
<organism evidence="1">
    <name type="scientific">Arundo donax</name>
    <name type="common">Giant reed</name>
    <name type="synonym">Donax arundinaceus</name>
    <dbReference type="NCBI Taxonomy" id="35708"/>
    <lineage>
        <taxon>Eukaryota</taxon>
        <taxon>Viridiplantae</taxon>
        <taxon>Streptophyta</taxon>
        <taxon>Embryophyta</taxon>
        <taxon>Tracheophyta</taxon>
        <taxon>Spermatophyta</taxon>
        <taxon>Magnoliopsida</taxon>
        <taxon>Liliopsida</taxon>
        <taxon>Poales</taxon>
        <taxon>Poaceae</taxon>
        <taxon>PACMAD clade</taxon>
        <taxon>Arundinoideae</taxon>
        <taxon>Arundineae</taxon>
        <taxon>Arundo</taxon>
    </lineage>
</organism>
<name>A0A0A9ALJ8_ARUDO</name>
<accession>A0A0A9ALJ8</accession>
<proteinExistence type="predicted"/>
<dbReference type="EMBL" id="GBRH01248075">
    <property type="protein sequence ID" value="JAD49820.1"/>
    <property type="molecule type" value="Transcribed_RNA"/>
</dbReference>
<reference evidence="1" key="1">
    <citation type="submission" date="2014-09" db="EMBL/GenBank/DDBJ databases">
        <authorList>
            <person name="Magalhaes I.L.F."/>
            <person name="Oliveira U."/>
            <person name="Santos F.R."/>
            <person name="Vidigal T.H.D.A."/>
            <person name="Brescovit A.D."/>
            <person name="Santos A.J."/>
        </authorList>
    </citation>
    <scope>NUCLEOTIDE SEQUENCE</scope>
    <source>
        <tissue evidence="1">Shoot tissue taken approximately 20 cm above the soil surface</tissue>
    </source>
</reference>